<evidence type="ECO:0000313" key="2">
    <source>
        <dbReference type="EMBL" id="KAI1720411.1"/>
    </source>
</evidence>
<sequence>MSCPKNSGLPKKGGLAPRWLDCLCPRNAGLLKKAGLAPRWLDWPPRTLDYPQDGWTAPKRWTGPRVGAAEGRDGRPHPNAGLPSSKNSRLA</sequence>
<feature type="region of interest" description="Disordered" evidence="1">
    <location>
        <begin position="49"/>
        <end position="91"/>
    </location>
</feature>
<proteinExistence type="predicted"/>
<evidence type="ECO:0000256" key="1">
    <source>
        <dbReference type="SAM" id="MobiDB-lite"/>
    </source>
</evidence>
<keyword evidence="3" id="KW-1185">Reference proteome</keyword>
<name>A0AAD4N9U6_9BILA</name>
<dbReference type="EMBL" id="JAKKPZ010000006">
    <property type="protein sequence ID" value="KAI1720411.1"/>
    <property type="molecule type" value="Genomic_DNA"/>
</dbReference>
<feature type="compositionally biased region" description="Polar residues" evidence="1">
    <location>
        <begin position="82"/>
        <end position="91"/>
    </location>
</feature>
<protein>
    <submittedName>
        <fullName evidence="2">Uncharacterized protein</fullName>
    </submittedName>
</protein>
<dbReference type="AlphaFoldDB" id="A0AAD4N9U6"/>
<accession>A0AAD4N9U6</accession>
<comment type="caution">
    <text evidence="2">The sequence shown here is derived from an EMBL/GenBank/DDBJ whole genome shotgun (WGS) entry which is preliminary data.</text>
</comment>
<dbReference type="Proteomes" id="UP001201812">
    <property type="component" value="Unassembled WGS sequence"/>
</dbReference>
<evidence type="ECO:0000313" key="3">
    <source>
        <dbReference type="Proteomes" id="UP001201812"/>
    </source>
</evidence>
<organism evidence="2 3">
    <name type="scientific">Ditylenchus destructor</name>
    <dbReference type="NCBI Taxonomy" id="166010"/>
    <lineage>
        <taxon>Eukaryota</taxon>
        <taxon>Metazoa</taxon>
        <taxon>Ecdysozoa</taxon>
        <taxon>Nematoda</taxon>
        <taxon>Chromadorea</taxon>
        <taxon>Rhabditida</taxon>
        <taxon>Tylenchina</taxon>
        <taxon>Tylenchomorpha</taxon>
        <taxon>Sphaerularioidea</taxon>
        <taxon>Anguinidae</taxon>
        <taxon>Anguininae</taxon>
        <taxon>Ditylenchus</taxon>
    </lineage>
</organism>
<reference evidence="2" key="1">
    <citation type="submission" date="2022-01" db="EMBL/GenBank/DDBJ databases">
        <title>Genome Sequence Resource for Two Populations of Ditylenchus destructor, the Migratory Endoparasitic Phytonematode.</title>
        <authorList>
            <person name="Zhang H."/>
            <person name="Lin R."/>
            <person name="Xie B."/>
        </authorList>
    </citation>
    <scope>NUCLEOTIDE SEQUENCE</scope>
    <source>
        <strain evidence="2">BazhouSP</strain>
    </source>
</reference>
<gene>
    <name evidence="2" type="ORF">DdX_05801</name>
</gene>